<dbReference type="Proteomes" id="UP000198598">
    <property type="component" value="Unassembled WGS sequence"/>
</dbReference>
<reference evidence="1 2" key="1">
    <citation type="submission" date="2016-10" db="EMBL/GenBank/DDBJ databases">
        <authorList>
            <person name="de Groot N.N."/>
        </authorList>
    </citation>
    <scope>NUCLEOTIDE SEQUENCE [LARGE SCALE GENOMIC DNA]</scope>
    <source>
        <strain evidence="1 2">DSM 26130</strain>
    </source>
</reference>
<keyword evidence="2" id="KW-1185">Reference proteome</keyword>
<evidence type="ECO:0000313" key="1">
    <source>
        <dbReference type="EMBL" id="SFE27527.1"/>
    </source>
</evidence>
<dbReference type="AlphaFoldDB" id="A0A1I1Z756"/>
<organism evidence="1 2">
    <name type="scientific">Spirosoma endophyticum</name>
    <dbReference type="NCBI Taxonomy" id="662367"/>
    <lineage>
        <taxon>Bacteria</taxon>
        <taxon>Pseudomonadati</taxon>
        <taxon>Bacteroidota</taxon>
        <taxon>Cytophagia</taxon>
        <taxon>Cytophagales</taxon>
        <taxon>Cytophagaceae</taxon>
        <taxon>Spirosoma</taxon>
    </lineage>
</organism>
<evidence type="ECO:0000313" key="2">
    <source>
        <dbReference type="Proteomes" id="UP000198598"/>
    </source>
</evidence>
<protein>
    <submittedName>
        <fullName evidence="1">Uncharacterized protein</fullName>
    </submittedName>
</protein>
<proteinExistence type="predicted"/>
<sequence length="72" mass="8381">MWVQKTNLIRRYKTNTILKLIHSVSNYRNTHSSQGGGLGETDVSIWFRAGFRSTLHSNLILQSLDHLFNRNH</sequence>
<dbReference type="EMBL" id="FOLQ01000012">
    <property type="protein sequence ID" value="SFE27527.1"/>
    <property type="molecule type" value="Genomic_DNA"/>
</dbReference>
<accession>A0A1I1Z756</accession>
<name>A0A1I1Z756_9BACT</name>
<gene>
    <name evidence="1" type="ORF">SAMN05216167_11235</name>
</gene>